<dbReference type="AlphaFoldDB" id="A0A0V1AQE3"/>
<protein>
    <recommendedName>
        <fullName evidence="1">PH domain-containing protein</fullName>
    </recommendedName>
</protein>
<name>A0A0V1AQE3_TRISP</name>
<dbReference type="InterPro" id="IPR001849">
    <property type="entry name" value="PH_domain"/>
</dbReference>
<evidence type="ECO:0000259" key="1">
    <source>
        <dbReference type="PROSITE" id="PS50003"/>
    </source>
</evidence>
<dbReference type="Gene3D" id="2.30.29.30">
    <property type="entry name" value="Pleckstrin-homology domain (PH domain)/Phosphotyrosine-binding domain (PTB)"/>
    <property type="match status" value="1"/>
</dbReference>
<feature type="domain" description="PH" evidence="1">
    <location>
        <begin position="11"/>
        <end position="117"/>
    </location>
</feature>
<dbReference type="EMBL" id="JYDH01000295">
    <property type="protein sequence ID" value="KRY27013.1"/>
    <property type="molecule type" value="Genomic_DNA"/>
</dbReference>
<keyword evidence="3" id="KW-1185">Reference proteome</keyword>
<dbReference type="Pfam" id="PF00169">
    <property type="entry name" value="PH"/>
    <property type="match status" value="1"/>
</dbReference>
<evidence type="ECO:0000313" key="2">
    <source>
        <dbReference type="EMBL" id="KRY27013.1"/>
    </source>
</evidence>
<dbReference type="InterPro" id="IPR011993">
    <property type="entry name" value="PH-like_dom_sf"/>
</dbReference>
<reference evidence="2 3" key="1">
    <citation type="submission" date="2015-01" db="EMBL/GenBank/DDBJ databases">
        <title>Evolution of Trichinella species and genotypes.</title>
        <authorList>
            <person name="Korhonen P.K."/>
            <person name="Edoardo P."/>
            <person name="Giuseppe L.R."/>
            <person name="Gasser R.B."/>
        </authorList>
    </citation>
    <scope>NUCLEOTIDE SEQUENCE [LARGE SCALE GENOMIC DNA]</scope>
    <source>
        <strain evidence="2">ISS3</strain>
    </source>
</reference>
<gene>
    <name evidence="2" type="ORF">T01_7709</name>
</gene>
<dbReference type="PROSITE" id="PS50003">
    <property type="entry name" value="PH_DOMAIN"/>
    <property type="match status" value="1"/>
</dbReference>
<evidence type="ECO:0000313" key="3">
    <source>
        <dbReference type="Proteomes" id="UP000054776"/>
    </source>
</evidence>
<dbReference type="SMART" id="SM00233">
    <property type="entry name" value="PH"/>
    <property type="match status" value="1"/>
</dbReference>
<dbReference type="Proteomes" id="UP000054776">
    <property type="component" value="Unassembled WGS sequence"/>
</dbReference>
<sequence length="423" mass="47800">MLHSADNSASLIRRANWIYRLEETNPDNLIKGWLVLYENGLLEFKDDLNQPTSCRQIFLGNANVKVLAGYACQELLVSNQKLENAFVIVDAEKNHFFKCDTSEELRLWVNDLRNVIQRKKAEVKIYAPYGQPPVYVYGTLYEVPHHNEYTNHIGRCSTNNRLILSAIWDSAGPDCVWRIAAIVIFRAVGSKHSCPDHALRTETGKCVTLTCSAPIRPEYSPLDGRAALLSPTSTCSTTINIATGRGGLKPSSLVNIIATSEPLNHHSRRAARSIKSPLATLQNDSMILKFGCIRFSGLDSNEQEMDTEMIPLLLILQCQCYTLKRRNRNDTCWSWSSFACSLNTSASQFPQTPPPFCDWLYADRLHTIDRRKLLDNCSLFRNLVLIPIIAINPILHMYEVVKESSTFNAAVERTNRLILRLPS</sequence>
<dbReference type="SUPFAM" id="SSF50729">
    <property type="entry name" value="PH domain-like"/>
    <property type="match status" value="1"/>
</dbReference>
<organism evidence="2 3">
    <name type="scientific">Trichinella spiralis</name>
    <name type="common">Trichina worm</name>
    <dbReference type="NCBI Taxonomy" id="6334"/>
    <lineage>
        <taxon>Eukaryota</taxon>
        <taxon>Metazoa</taxon>
        <taxon>Ecdysozoa</taxon>
        <taxon>Nematoda</taxon>
        <taxon>Enoplea</taxon>
        <taxon>Dorylaimia</taxon>
        <taxon>Trichinellida</taxon>
        <taxon>Trichinellidae</taxon>
        <taxon>Trichinella</taxon>
    </lineage>
</organism>
<proteinExistence type="predicted"/>
<accession>A0A0V1AQE3</accession>
<dbReference type="InParanoid" id="A0A0V1AQE3"/>
<comment type="caution">
    <text evidence="2">The sequence shown here is derived from an EMBL/GenBank/DDBJ whole genome shotgun (WGS) entry which is preliminary data.</text>
</comment>